<sequence>MKCELVYGELTKGKDGWEFTIEPETAVEQCAISYLAGRPQDQVIVRSTRLGIFKREVKDD</sequence>
<accession>A0A0F9HDX5</accession>
<gene>
    <name evidence="1" type="ORF">LCGC14_1795350</name>
</gene>
<proteinExistence type="predicted"/>
<organism evidence="1">
    <name type="scientific">marine sediment metagenome</name>
    <dbReference type="NCBI Taxonomy" id="412755"/>
    <lineage>
        <taxon>unclassified sequences</taxon>
        <taxon>metagenomes</taxon>
        <taxon>ecological metagenomes</taxon>
    </lineage>
</organism>
<evidence type="ECO:0000313" key="1">
    <source>
        <dbReference type="EMBL" id="KKM01342.1"/>
    </source>
</evidence>
<name>A0A0F9HDX5_9ZZZZ</name>
<dbReference type="AlphaFoldDB" id="A0A0F9HDX5"/>
<reference evidence="1" key="1">
    <citation type="journal article" date="2015" name="Nature">
        <title>Complex archaea that bridge the gap between prokaryotes and eukaryotes.</title>
        <authorList>
            <person name="Spang A."/>
            <person name="Saw J.H."/>
            <person name="Jorgensen S.L."/>
            <person name="Zaremba-Niedzwiedzka K."/>
            <person name="Martijn J."/>
            <person name="Lind A.E."/>
            <person name="van Eijk R."/>
            <person name="Schleper C."/>
            <person name="Guy L."/>
            <person name="Ettema T.J."/>
        </authorList>
    </citation>
    <scope>NUCLEOTIDE SEQUENCE</scope>
</reference>
<comment type="caution">
    <text evidence="1">The sequence shown here is derived from an EMBL/GenBank/DDBJ whole genome shotgun (WGS) entry which is preliminary data.</text>
</comment>
<dbReference type="EMBL" id="LAZR01017221">
    <property type="protein sequence ID" value="KKM01342.1"/>
    <property type="molecule type" value="Genomic_DNA"/>
</dbReference>
<protein>
    <submittedName>
        <fullName evidence="1">Uncharacterized protein</fullName>
    </submittedName>
</protein>